<feature type="transmembrane region" description="Helical" evidence="1">
    <location>
        <begin position="21"/>
        <end position="40"/>
    </location>
</feature>
<sequence>MSATEAFSDNAYLPGTRRWRAADLSVLVLVIVALVCAVVLRQINVNATQGASFEGVVFEIPRRAIVESTSDSFVATAPGMTVRAEKLPAPTAGAQESGNLAAARALRQAQSRALFQVSQTQSVEAAGQDAELLRYQYIEKSSQIFATGLRVIVGNELLVPDGDSYYAIALEGPSDRRAELDAMWPKIQSSVRLGG</sequence>
<accession>A0A6N4V914</accession>
<reference evidence="2 3" key="1">
    <citation type="journal article" date="2019" name="Emerg. Microbes Infect.">
        <title>Comprehensive subspecies identification of 175 nontuberculous mycobacteria species based on 7547 genomic profiles.</title>
        <authorList>
            <person name="Matsumoto Y."/>
            <person name="Kinjo T."/>
            <person name="Motooka D."/>
            <person name="Nabeya D."/>
            <person name="Jung N."/>
            <person name="Uechi K."/>
            <person name="Horii T."/>
            <person name="Iida T."/>
            <person name="Fujita J."/>
            <person name="Nakamura S."/>
        </authorList>
    </citation>
    <scope>NUCLEOTIDE SEQUENCE [LARGE SCALE GENOMIC DNA]</scope>
    <source>
        <strain evidence="2 3">JCM 12603</strain>
    </source>
</reference>
<evidence type="ECO:0000256" key="1">
    <source>
        <dbReference type="SAM" id="Phobius"/>
    </source>
</evidence>
<protein>
    <submittedName>
        <fullName evidence="2">Uncharacterized protein</fullName>
    </submittedName>
</protein>
<evidence type="ECO:0000313" key="3">
    <source>
        <dbReference type="Proteomes" id="UP000466785"/>
    </source>
</evidence>
<keyword evidence="1" id="KW-1133">Transmembrane helix</keyword>
<dbReference type="EMBL" id="AP022570">
    <property type="protein sequence ID" value="BBX51365.1"/>
    <property type="molecule type" value="Genomic_DNA"/>
</dbReference>
<keyword evidence="1" id="KW-0812">Transmembrane</keyword>
<dbReference type="Proteomes" id="UP000466785">
    <property type="component" value="Chromosome"/>
</dbReference>
<organism evidence="2 3">
    <name type="scientific">Mycolicibacterium poriferae</name>
    <dbReference type="NCBI Taxonomy" id="39694"/>
    <lineage>
        <taxon>Bacteria</taxon>
        <taxon>Bacillati</taxon>
        <taxon>Actinomycetota</taxon>
        <taxon>Actinomycetes</taxon>
        <taxon>Mycobacteriales</taxon>
        <taxon>Mycobacteriaceae</taxon>
        <taxon>Mycolicibacterium</taxon>
    </lineage>
</organism>
<proteinExistence type="predicted"/>
<dbReference type="RefSeq" id="WP_163673942.1">
    <property type="nucleotide sequence ID" value="NZ_AP022570.1"/>
</dbReference>
<name>A0A6N4V914_9MYCO</name>
<evidence type="ECO:0000313" key="2">
    <source>
        <dbReference type="EMBL" id="BBX51365.1"/>
    </source>
</evidence>
<keyword evidence="1" id="KW-0472">Membrane</keyword>
<gene>
    <name evidence="2" type="ORF">MPOR_23910</name>
</gene>
<dbReference type="KEGG" id="mpof:MPOR_23910"/>
<dbReference type="AlphaFoldDB" id="A0A6N4V914"/>
<keyword evidence="3" id="KW-1185">Reference proteome</keyword>